<reference evidence="12" key="1">
    <citation type="submission" date="2009-08" db="EMBL/GenBank/DDBJ databases">
        <title>Annotation of Salpingoeca rosetta.</title>
        <authorList>
            <consortium name="The Broad Institute Genome Sequencing Platform"/>
            <person name="Russ C."/>
            <person name="Cuomo C."/>
            <person name="Burger G."/>
            <person name="Gray M.W."/>
            <person name="Holland P.W.H."/>
            <person name="King N."/>
            <person name="Lang F.B.F."/>
            <person name="Roger A.J."/>
            <person name="Ruiz-Trillo I."/>
            <person name="Young S.K."/>
            <person name="Zeng Q."/>
            <person name="Gargeya S."/>
            <person name="Alvarado L."/>
            <person name="Berlin A."/>
            <person name="Chapman S.B."/>
            <person name="Chen Z."/>
            <person name="Freedman E."/>
            <person name="Gellesch M."/>
            <person name="Goldberg J."/>
            <person name="Griggs A."/>
            <person name="Gujja S."/>
            <person name="Heilman E."/>
            <person name="Heiman D."/>
            <person name="Howarth C."/>
            <person name="Mehta T."/>
            <person name="Neiman D."/>
            <person name="Pearson M."/>
            <person name="Roberts A."/>
            <person name="Saif S."/>
            <person name="Shea T."/>
            <person name="Shenoy N."/>
            <person name="Sisk P."/>
            <person name="Stolte C."/>
            <person name="Sykes S."/>
            <person name="White J."/>
            <person name="Yandava C."/>
            <person name="Haas B."/>
            <person name="Nusbaum C."/>
            <person name="Birren B."/>
        </authorList>
    </citation>
    <scope>NUCLEOTIDE SEQUENCE [LARGE SCALE GENOMIC DNA]</scope>
    <source>
        <strain evidence="12">ATCC 50818</strain>
    </source>
</reference>
<keyword evidence="7 11" id="KW-1133">Transmembrane helix</keyword>
<evidence type="ECO:0000256" key="11">
    <source>
        <dbReference type="RuleBase" id="RU367023"/>
    </source>
</evidence>
<organism evidence="13">
    <name type="scientific">Salpingoeca rosetta (strain ATCC 50818 / BSB-021)</name>
    <dbReference type="NCBI Taxonomy" id="946362"/>
    <lineage>
        <taxon>Eukaryota</taxon>
        <taxon>Choanoflagellata</taxon>
        <taxon>Craspedida</taxon>
        <taxon>Salpingoecidae</taxon>
        <taxon>Salpingoeca</taxon>
    </lineage>
</organism>
<comment type="subcellular location">
    <subcellularLocation>
        <location evidence="1 11">Endoplasmic reticulum membrane</location>
        <topology evidence="1 11">Multi-pass membrane protein</topology>
    </subcellularLocation>
</comment>
<gene>
    <name evidence="12" type="ORF">PTSG_08358</name>
</gene>
<evidence type="ECO:0000256" key="4">
    <source>
        <dbReference type="ARBA" id="ARBA00022679"/>
    </source>
</evidence>
<keyword evidence="8" id="KW-0443">Lipid metabolism</keyword>
<evidence type="ECO:0000256" key="5">
    <source>
        <dbReference type="ARBA" id="ARBA00022692"/>
    </source>
</evidence>
<protein>
    <recommendedName>
        <fullName evidence="11">Acyltransferase</fullName>
        <ecNumber evidence="11">2.3.1.-</ecNumber>
    </recommendedName>
</protein>
<dbReference type="GO" id="GO:0006629">
    <property type="term" value="P:lipid metabolic process"/>
    <property type="evidence" value="ECO:0007669"/>
    <property type="project" value="UniProtKB-KW"/>
</dbReference>
<dbReference type="EC" id="2.3.1.-" evidence="11"/>
<keyword evidence="9 11" id="KW-0472">Membrane</keyword>
<dbReference type="InParanoid" id="F2UJG5"/>
<evidence type="ECO:0000313" key="12">
    <source>
        <dbReference type="EMBL" id="EGD77264.1"/>
    </source>
</evidence>
<dbReference type="EMBL" id="GL832977">
    <property type="protein sequence ID" value="EGD77264.1"/>
    <property type="molecule type" value="Genomic_DNA"/>
</dbReference>
<dbReference type="AlphaFoldDB" id="F2UJG5"/>
<comment type="caution">
    <text evidence="11">Lacks conserved residue(s) required for the propagation of feature annotation.</text>
</comment>
<comment type="similarity">
    <text evidence="2 11">Belongs to the diacylglycerol acyltransferase family.</text>
</comment>
<keyword evidence="4 11" id="KW-0808">Transferase</keyword>
<evidence type="ECO:0000256" key="10">
    <source>
        <dbReference type="ARBA" id="ARBA00023315"/>
    </source>
</evidence>
<dbReference type="GeneID" id="16071167"/>
<dbReference type="OMA" id="SHARWIQ"/>
<keyword evidence="3" id="KW-0444">Lipid biosynthesis</keyword>
<dbReference type="RefSeq" id="XP_004990608.1">
    <property type="nucleotide sequence ID" value="XM_004990551.1"/>
</dbReference>
<dbReference type="Proteomes" id="UP000007799">
    <property type="component" value="Unassembled WGS sequence"/>
</dbReference>
<dbReference type="GO" id="GO:0008374">
    <property type="term" value="F:O-acyltransferase activity"/>
    <property type="evidence" value="ECO:0007669"/>
    <property type="project" value="InterPro"/>
</dbReference>
<proteinExistence type="inferred from homology"/>
<keyword evidence="5 11" id="KW-0812">Transmembrane</keyword>
<keyword evidence="10" id="KW-0012">Acyltransferase</keyword>
<evidence type="ECO:0000256" key="7">
    <source>
        <dbReference type="ARBA" id="ARBA00022989"/>
    </source>
</evidence>
<evidence type="ECO:0000256" key="2">
    <source>
        <dbReference type="ARBA" id="ARBA00005420"/>
    </source>
</evidence>
<evidence type="ECO:0000256" key="3">
    <source>
        <dbReference type="ARBA" id="ARBA00022516"/>
    </source>
</evidence>
<accession>F2UJG5</accession>
<dbReference type="PANTHER" id="PTHR12317">
    <property type="entry name" value="DIACYLGLYCEROL O-ACYLTRANSFERASE"/>
    <property type="match status" value="1"/>
</dbReference>
<dbReference type="PANTHER" id="PTHR12317:SF34">
    <property type="entry name" value="ACYLTRANSFERASE"/>
    <property type="match status" value="1"/>
</dbReference>
<dbReference type="InterPro" id="IPR007130">
    <property type="entry name" value="DAGAT"/>
</dbReference>
<sequence length="363" mass="41027">MFFAVSLFLCQFFPTLVVTTWALMGAAYVPTFARTPSVNGRRMLKSIVGHWVVVELEKYFQLAIYKNFDALPSDSRFIIGYHPHGIFPAACLYMTRTRQWQRMFPHVLPAVLSSSIVHYVPLFRDVLQLLGGYEVSRGVFISALRKHDSVVLVPGGQVEMISSRSDSNSITIDTSHRGFVKLALEQAARSNKPIYLLPTYGFNETRTLDNVRAPHAMQRFVTKALKANVIYLPYGQFGLPGYPRTVPVSVAIGEPVKVPPVHHPTRTQVDLVYRRYLDSLQAAFEAFKRDAGCEDDSLVFSPPEQTLDAGSFEDAWAAVKDDSNPTPKKHHPRHNGVEMLIMGSLLSFLFWTIVWTAYHQRHN</sequence>
<dbReference type="eggNOG" id="KOG0831">
    <property type="taxonomic scope" value="Eukaryota"/>
</dbReference>
<dbReference type="Pfam" id="PF03982">
    <property type="entry name" value="DAGAT"/>
    <property type="match status" value="1"/>
</dbReference>
<dbReference type="STRING" id="946362.F2UJG5"/>
<dbReference type="OrthoDB" id="264532at2759"/>
<keyword evidence="13" id="KW-1185">Reference proteome</keyword>
<dbReference type="GO" id="GO:0005789">
    <property type="term" value="C:endoplasmic reticulum membrane"/>
    <property type="evidence" value="ECO:0007669"/>
    <property type="project" value="UniProtKB-SubCell"/>
</dbReference>
<evidence type="ECO:0000256" key="9">
    <source>
        <dbReference type="ARBA" id="ARBA00023136"/>
    </source>
</evidence>
<name>F2UJG5_SALR5</name>
<evidence type="ECO:0000256" key="8">
    <source>
        <dbReference type="ARBA" id="ARBA00023098"/>
    </source>
</evidence>
<dbReference type="KEGG" id="sre:PTSG_08358"/>
<evidence type="ECO:0000256" key="1">
    <source>
        <dbReference type="ARBA" id="ARBA00004477"/>
    </source>
</evidence>
<feature type="transmembrane region" description="Helical" evidence="11">
    <location>
        <begin position="339"/>
        <end position="358"/>
    </location>
</feature>
<keyword evidence="6 11" id="KW-0256">Endoplasmic reticulum</keyword>
<evidence type="ECO:0000313" key="13">
    <source>
        <dbReference type="Proteomes" id="UP000007799"/>
    </source>
</evidence>
<evidence type="ECO:0000256" key="6">
    <source>
        <dbReference type="ARBA" id="ARBA00022824"/>
    </source>
</evidence>